<evidence type="ECO:0000259" key="2">
    <source>
        <dbReference type="Pfam" id="PF13568"/>
    </source>
</evidence>
<dbReference type="Proteomes" id="UP000001593">
    <property type="component" value="Unassembled WGS sequence"/>
</dbReference>
<organism evidence="4 5">
    <name type="scientific">Nematostella vectensis</name>
    <name type="common">Starlet sea anemone</name>
    <dbReference type="NCBI Taxonomy" id="45351"/>
    <lineage>
        <taxon>Eukaryota</taxon>
        <taxon>Metazoa</taxon>
        <taxon>Cnidaria</taxon>
        <taxon>Anthozoa</taxon>
        <taxon>Hexacorallia</taxon>
        <taxon>Actiniaria</taxon>
        <taxon>Edwardsiidae</taxon>
        <taxon>Nematostella</taxon>
    </lineage>
</organism>
<dbReference type="AlphaFoldDB" id="A8DW94"/>
<dbReference type="HOGENOM" id="CLU_995965_0_0_1"/>
<evidence type="ECO:0000259" key="3">
    <source>
        <dbReference type="Pfam" id="PF24850"/>
    </source>
</evidence>
<dbReference type="EMBL" id="DS479320">
    <property type="protein sequence ID" value="EDO25515.1"/>
    <property type="molecule type" value="Genomic_DNA"/>
</dbReference>
<accession>A8DW94</accession>
<dbReference type="STRING" id="45351.A8DW94"/>
<proteinExistence type="predicted"/>
<dbReference type="Pfam" id="PF13568">
    <property type="entry name" value="OMP_b-brl_2"/>
    <property type="match status" value="1"/>
</dbReference>
<dbReference type="InParanoid" id="A8DW94"/>
<gene>
    <name evidence="4" type="ORF">NEMVEDRAFT_v1g225939</name>
</gene>
<feature type="non-terminal residue" evidence="4">
    <location>
        <position position="1"/>
    </location>
</feature>
<dbReference type="Pfam" id="PF24850">
    <property type="entry name" value="CC_BshC"/>
    <property type="match status" value="1"/>
</dbReference>
<keyword evidence="5" id="KW-1185">Reference proteome</keyword>
<feature type="domain" description="Outer membrane protein beta-barrel" evidence="2">
    <location>
        <begin position="86"/>
        <end position="257"/>
    </location>
</feature>
<evidence type="ECO:0000256" key="1">
    <source>
        <dbReference type="SAM" id="Coils"/>
    </source>
</evidence>
<sequence>HWQTEEEQATTKKLLTSLKDKAVAIDATLGASAEAALTKITKQLTVLEKKMLRAEKRKLETTINRLHLLKEGLFPNGGLQELLAIAQPGSPIKVDLGIKVGANFSSLSGDGWDNGLKAGFLGGIYGGAHTDKFGGQMELLFSQVKYDMNTKAFYDAGRNALGINPTFNNQADSNKNGSVAVSYLQIPILFNLKVKGPIWLQIGPQYTSIIGLNDKENIFKDVKTVINTGDVSGVLGLQVNLTKLNVGARYIIGFSDLNSSSISESWKQRTIQLHIGYSFL</sequence>
<feature type="domain" description="Bacillithiol biosynthesis BshC C-terminal coiled-coil" evidence="3">
    <location>
        <begin position="5"/>
        <end position="81"/>
    </location>
</feature>
<dbReference type="InterPro" id="IPR055399">
    <property type="entry name" value="CC_BshC"/>
</dbReference>
<name>A8DW94_NEMVE</name>
<reference evidence="4 5" key="1">
    <citation type="journal article" date="2007" name="Science">
        <title>Sea anemone genome reveals ancestral eumetazoan gene repertoire and genomic organization.</title>
        <authorList>
            <person name="Putnam N.H."/>
            <person name="Srivastava M."/>
            <person name="Hellsten U."/>
            <person name="Dirks B."/>
            <person name="Chapman J."/>
            <person name="Salamov A."/>
            <person name="Terry A."/>
            <person name="Shapiro H."/>
            <person name="Lindquist E."/>
            <person name="Kapitonov V.V."/>
            <person name="Jurka J."/>
            <person name="Genikhovich G."/>
            <person name="Grigoriev I.V."/>
            <person name="Lucas S.M."/>
            <person name="Steele R.E."/>
            <person name="Finnerty J.R."/>
            <person name="Technau U."/>
            <person name="Martindale M.Q."/>
            <person name="Rokhsar D.S."/>
        </authorList>
    </citation>
    <scope>NUCLEOTIDE SEQUENCE [LARGE SCALE GENOMIC DNA]</scope>
    <source>
        <strain evidence="5">CH2 X CH6</strain>
    </source>
</reference>
<evidence type="ECO:0000313" key="4">
    <source>
        <dbReference type="EMBL" id="EDO25515.1"/>
    </source>
</evidence>
<dbReference type="InterPro" id="IPR025665">
    <property type="entry name" value="Beta-barrel_OMP_2"/>
</dbReference>
<evidence type="ECO:0000313" key="5">
    <source>
        <dbReference type="Proteomes" id="UP000001593"/>
    </source>
</evidence>
<keyword evidence="1" id="KW-0175">Coiled coil</keyword>
<evidence type="ECO:0008006" key="6">
    <source>
        <dbReference type="Google" id="ProtNLM"/>
    </source>
</evidence>
<feature type="coiled-coil region" evidence="1">
    <location>
        <begin position="37"/>
        <end position="69"/>
    </location>
</feature>
<protein>
    <recommendedName>
        <fullName evidence="6">PorT family protein</fullName>
    </recommendedName>
</protein>